<dbReference type="Proteomes" id="UP000285317">
    <property type="component" value="Chromosome"/>
</dbReference>
<protein>
    <submittedName>
        <fullName evidence="5">Transcriptional regulator</fullName>
    </submittedName>
</protein>
<evidence type="ECO:0000256" key="3">
    <source>
        <dbReference type="ARBA" id="ARBA00023163"/>
    </source>
</evidence>
<feature type="domain" description="HTH hxlR-type" evidence="4">
    <location>
        <begin position="10"/>
        <end position="105"/>
    </location>
</feature>
<dbReference type="Gene3D" id="1.10.10.10">
    <property type="entry name" value="Winged helix-like DNA-binding domain superfamily/Winged helix DNA-binding domain"/>
    <property type="match status" value="1"/>
</dbReference>
<dbReference type="InterPro" id="IPR036390">
    <property type="entry name" value="WH_DNA-bd_sf"/>
</dbReference>
<dbReference type="SUPFAM" id="SSF46785">
    <property type="entry name" value="Winged helix' DNA-binding domain"/>
    <property type="match status" value="1"/>
</dbReference>
<dbReference type="InterPro" id="IPR002577">
    <property type="entry name" value="HTH_HxlR"/>
</dbReference>
<gene>
    <name evidence="5" type="ORF">C1I64_17265</name>
</gene>
<dbReference type="PROSITE" id="PS51118">
    <property type="entry name" value="HTH_HXLR"/>
    <property type="match status" value="1"/>
</dbReference>
<evidence type="ECO:0000256" key="1">
    <source>
        <dbReference type="ARBA" id="ARBA00023015"/>
    </source>
</evidence>
<evidence type="ECO:0000256" key="2">
    <source>
        <dbReference type="ARBA" id="ARBA00023125"/>
    </source>
</evidence>
<accession>A0A3T0T4T9</accession>
<dbReference type="Pfam" id="PF01638">
    <property type="entry name" value="HxlR"/>
    <property type="match status" value="1"/>
</dbReference>
<keyword evidence="3" id="KW-0804">Transcription</keyword>
<evidence type="ECO:0000259" key="4">
    <source>
        <dbReference type="PROSITE" id="PS51118"/>
    </source>
</evidence>
<name>A0A3T0T4T9_9MICO</name>
<evidence type="ECO:0000313" key="6">
    <source>
        <dbReference type="Proteomes" id="UP000285317"/>
    </source>
</evidence>
<dbReference type="RefSeq" id="WP_127888061.1">
    <property type="nucleotide sequence ID" value="NZ_CP028137.1"/>
</dbReference>
<dbReference type="CDD" id="cd00090">
    <property type="entry name" value="HTH_ARSR"/>
    <property type="match status" value="1"/>
</dbReference>
<dbReference type="PANTHER" id="PTHR33204:SF18">
    <property type="entry name" value="TRANSCRIPTIONAL REGULATORY PROTEIN"/>
    <property type="match status" value="1"/>
</dbReference>
<organism evidence="5 6">
    <name type="scientific">Rathayibacter festucae DSM 15932</name>
    <dbReference type="NCBI Taxonomy" id="1328866"/>
    <lineage>
        <taxon>Bacteria</taxon>
        <taxon>Bacillati</taxon>
        <taxon>Actinomycetota</taxon>
        <taxon>Actinomycetes</taxon>
        <taxon>Micrococcales</taxon>
        <taxon>Microbacteriaceae</taxon>
        <taxon>Rathayibacter</taxon>
    </lineage>
</organism>
<dbReference type="InterPro" id="IPR011991">
    <property type="entry name" value="ArsR-like_HTH"/>
</dbReference>
<evidence type="ECO:0000313" key="5">
    <source>
        <dbReference type="EMBL" id="AZZ53613.1"/>
    </source>
</evidence>
<dbReference type="AlphaFoldDB" id="A0A3T0T4T9"/>
<proteinExistence type="predicted"/>
<dbReference type="KEGG" id="rfs:C1I64_17265"/>
<dbReference type="EMBL" id="CP028137">
    <property type="protein sequence ID" value="AZZ53613.1"/>
    <property type="molecule type" value="Genomic_DNA"/>
</dbReference>
<reference evidence="5 6" key="1">
    <citation type="submission" date="2018-03" db="EMBL/GenBank/DDBJ databases">
        <title>Bacteriophage NCPPB3778 and a type I-E CRISPR drive the evolution of the US Biological Select Agent, Rathayibacter toxicus.</title>
        <authorList>
            <person name="Davis E.W.II."/>
            <person name="Tabima J.F."/>
            <person name="Weisberg A.J."/>
            <person name="Dantas Lopes L."/>
            <person name="Wiseman M.S."/>
            <person name="Wiseman M.S."/>
            <person name="Pupko T."/>
            <person name="Belcher M.S."/>
            <person name="Sechler A.J."/>
            <person name="Tancos M.A."/>
            <person name="Schroeder B.K."/>
            <person name="Murray T.D."/>
            <person name="Luster D.G."/>
            <person name="Schneider W.L."/>
            <person name="Rogers E."/>
            <person name="Andreote F.D."/>
            <person name="Grunwald N.J."/>
            <person name="Putnam M.L."/>
            <person name="Chang J.H."/>
        </authorList>
    </citation>
    <scope>NUCLEOTIDE SEQUENCE [LARGE SCALE GENOMIC DNA]</scope>
    <source>
        <strain evidence="5 6">DSM 15932</strain>
    </source>
</reference>
<keyword evidence="2" id="KW-0238">DNA-binding</keyword>
<dbReference type="GO" id="GO:0003677">
    <property type="term" value="F:DNA binding"/>
    <property type="evidence" value="ECO:0007669"/>
    <property type="project" value="UniProtKB-KW"/>
</dbReference>
<dbReference type="PANTHER" id="PTHR33204">
    <property type="entry name" value="TRANSCRIPTIONAL REGULATOR, MARR FAMILY"/>
    <property type="match status" value="1"/>
</dbReference>
<dbReference type="InterPro" id="IPR036388">
    <property type="entry name" value="WH-like_DNA-bd_sf"/>
</dbReference>
<keyword evidence="1" id="KW-0805">Transcription regulation</keyword>
<sequence length="218" mass="23279">MAARDYGQYSALTRAVELVGERWALLIVRDLLVGPRRYSELAQGLARIPSNVLAGRLKELQAAGIIRRAPRSRIIVYELTPYGRELEPIVLALGAWGFKALGDPREEQVITPESMTVDLRTAFRPQVAAELPATVYAAQVGPAGLLIRVDGAALDVSRGEVAGGEAPVDLAFSTGADIRLLLSGELAPERAIATGAVTVLRGRDALLGRFASTFHLAA</sequence>